<dbReference type="AlphaFoldDB" id="A0A8S3UPP2"/>
<organism evidence="1 2">
    <name type="scientific">Mytilus edulis</name>
    <name type="common">Blue mussel</name>
    <dbReference type="NCBI Taxonomy" id="6550"/>
    <lineage>
        <taxon>Eukaryota</taxon>
        <taxon>Metazoa</taxon>
        <taxon>Spiralia</taxon>
        <taxon>Lophotrochozoa</taxon>
        <taxon>Mollusca</taxon>
        <taxon>Bivalvia</taxon>
        <taxon>Autobranchia</taxon>
        <taxon>Pteriomorphia</taxon>
        <taxon>Mytilida</taxon>
        <taxon>Mytiloidea</taxon>
        <taxon>Mytilidae</taxon>
        <taxon>Mytilinae</taxon>
        <taxon>Mytilus</taxon>
    </lineage>
</organism>
<reference evidence="1" key="1">
    <citation type="submission" date="2021-03" db="EMBL/GenBank/DDBJ databases">
        <authorList>
            <person name="Bekaert M."/>
        </authorList>
    </citation>
    <scope>NUCLEOTIDE SEQUENCE</scope>
</reference>
<comment type="caution">
    <text evidence="1">The sequence shown here is derived from an EMBL/GenBank/DDBJ whole genome shotgun (WGS) entry which is preliminary data.</text>
</comment>
<dbReference type="OrthoDB" id="5989494at2759"/>
<dbReference type="EMBL" id="CAJPWZ010002913">
    <property type="protein sequence ID" value="CAG2247699.1"/>
    <property type="molecule type" value="Genomic_DNA"/>
</dbReference>
<name>A0A8S3UPP2_MYTED</name>
<sequence>MKTYEIIYICKQKTVRSSFTNKQSQLYRDFSASSSINKGESCGFSPSLSPSIKQEPLELDLQNVDKVIPDLISTSVRVSSQLSMFMPGEAEIQDPKYDDFLPCLTSSPVNPQIVILSSDDEKTNEMKDTPIVVSSTSSEDELLIGDRFTSQKIEMHNGKIPIYSKNAKSLTSKEIVHLCLVDHRSLYADDNGVWQTSSPKTHLRVSFNNGKVENVEVGNQMNFTHSLKRQYGKHKATYIEKALTFQRIISTVYPKTGRCRYAVVQYIHRDGEENDIVMKPHGNARNLKRPFFKTDPEVLEDIKEESGLTKPKRFFKSLMDKAGGALTSTSAASEPRNLRQIYNIRSSQKQRPDEFAHLVSQVKEDSFVRELTIDSDFIQYILTTDKQIVDLKEFCTNPIKFSVFSIDSTFDVGNYYITNTCYENLRILHASDKYRGKYPLEMGPTFVHTKRDTNNYVSFFSSLQRIDNELKDIQAVGTDGDEALMNAVTVCFQDAQKRLCADHKKTNIKSKLNDLRAAECAKKHVLADIFGENISSTYEKGLIDSETCMAFDRRLRDLKSTWDCLVPGFHTWFVSYEDNLFKSHLIKEVTDLAHVYKHFSNNRVESQNNNAKDWVGRAGNVSFPKLNQKMKELVTAQQQDIEMAVIGGGSYELSDYFKKFSQERHIWNGMSAEQRNSILTKFWSSKIGEKITLPNITKMKENVDIIRPISNKQPLETGTPIKKSQKLSIPLTSLNLVGISEEFLQETWDKADELLLKTGSVVEAPGFDGLFVQHSKDITSTRPHLVTSTTAGKVSCNDCPVYQTMKICCHSLVAAQKLGILQKFLKWRQKQKSDVNLGTLVMTGIQSGHKSKVAKPRKGGRTPLDKGEISNQVEREPLIKDITVQGALDMIENIDESHSFEAIYLFQTKATLCYGCRQKGAKKAKWQFAYFHLKSSCVRMKFADFKKENIKISADSEDIVPQEVKDKLKGIGVQFDTPSVSDTPLVSSVTPSVGNTTSVSDTPFVSYGTLSDSDTSISNSPVITMNISADKETPSKSIIETTSVNDATKELADDSLKPVGSNTLKSPVKESTRLEVGEMLISPNKTTSYIKSAKPPINESKHSPVPTDEEISFFQTLPMM</sequence>
<proteinExistence type="predicted"/>
<gene>
    <name evidence="1" type="ORF">MEDL_59592</name>
</gene>
<evidence type="ECO:0000313" key="2">
    <source>
        <dbReference type="Proteomes" id="UP000683360"/>
    </source>
</evidence>
<keyword evidence="2" id="KW-1185">Reference proteome</keyword>
<accession>A0A8S3UPP2</accession>
<dbReference type="Proteomes" id="UP000683360">
    <property type="component" value="Unassembled WGS sequence"/>
</dbReference>
<protein>
    <submittedName>
        <fullName evidence="1">Uncharacterized protein</fullName>
    </submittedName>
</protein>
<evidence type="ECO:0000313" key="1">
    <source>
        <dbReference type="EMBL" id="CAG2247699.1"/>
    </source>
</evidence>